<protein>
    <recommendedName>
        <fullName evidence="4">Transposase</fullName>
    </recommendedName>
</protein>
<dbReference type="AlphaFoldDB" id="A0A9W6S5D5"/>
<dbReference type="EMBL" id="BSTK01000011">
    <property type="protein sequence ID" value="GLY88946.1"/>
    <property type="molecule type" value="Genomic_DNA"/>
</dbReference>
<reference evidence="2" key="1">
    <citation type="submission" date="2023-03" db="EMBL/GenBank/DDBJ databases">
        <title>Actinoallomurus iriomotensis NBRC 103684.</title>
        <authorList>
            <person name="Ichikawa N."/>
            <person name="Sato H."/>
            <person name="Tonouchi N."/>
        </authorList>
    </citation>
    <scope>NUCLEOTIDE SEQUENCE</scope>
    <source>
        <strain evidence="2">NBRC 103684</strain>
    </source>
</reference>
<comment type="caution">
    <text evidence="2">The sequence shown here is derived from an EMBL/GenBank/DDBJ whole genome shotgun (WGS) entry which is preliminary data.</text>
</comment>
<keyword evidence="3" id="KW-1185">Reference proteome</keyword>
<dbReference type="RefSeq" id="WP_285578885.1">
    <property type="nucleotide sequence ID" value="NZ_BSTK01000011.1"/>
</dbReference>
<evidence type="ECO:0000313" key="3">
    <source>
        <dbReference type="Proteomes" id="UP001165074"/>
    </source>
</evidence>
<accession>A0A9W6S5D5</accession>
<evidence type="ECO:0008006" key="4">
    <source>
        <dbReference type="Google" id="ProtNLM"/>
    </source>
</evidence>
<proteinExistence type="predicted"/>
<organism evidence="2 3">
    <name type="scientific">Actinoallomurus iriomotensis</name>
    <dbReference type="NCBI Taxonomy" id="478107"/>
    <lineage>
        <taxon>Bacteria</taxon>
        <taxon>Bacillati</taxon>
        <taxon>Actinomycetota</taxon>
        <taxon>Actinomycetes</taxon>
        <taxon>Streptosporangiales</taxon>
        <taxon>Thermomonosporaceae</taxon>
        <taxon>Actinoallomurus</taxon>
    </lineage>
</organism>
<gene>
    <name evidence="2" type="ORF">Airi02_068750</name>
</gene>
<feature type="region of interest" description="Disordered" evidence="1">
    <location>
        <begin position="25"/>
        <end position="58"/>
    </location>
</feature>
<dbReference type="Proteomes" id="UP001165074">
    <property type="component" value="Unassembled WGS sequence"/>
</dbReference>
<name>A0A9W6S5D5_9ACTN</name>
<sequence length="78" mass="8378">MAGRKADESALEEHTAELLTGLLGLDETEQAAPRGRRPGVMPPALRLATPEFTSPTGQRGVKSWLLPAAFLHGHWSSC</sequence>
<evidence type="ECO:0000313" key="2">
    <source>
        <dbReference type="EMBL" id="GLY88946.1"/>
    </source>
</evidence>
<evidence type="ECO:0000256" key="1">
    <source>
        <dbReference type="SAM" id="MobiDB-lite"/>
    </source>
</evidence>